<dbReference type="Pfam" id="PF01425">
    <property type="entry name" value="Amidase"/>
    <property type="match status" value="1"/>
</dbReference>
<accession>A0A0P7BY32</accession>
<reference evidence="2 3" key="1">
    <citation type="submission" date="2015-09" db="EMBL/GenBank/DDBJ databases">
        <title>Draft genome of a European isolate of the apple canker pathogen Neonectria ditissima.</title>
        <authorList>
            <person name="Gomez-Cortecero A."/>
            <person name="Harrison R.J."/>
            <person name="Armitage A.D."/>
        </authorList>
    </citation>
    <scope>NUCLEOTIDE SEQUENCE [LARGE SCALE GENOMIC DNA]</scope>
    <source>
        <strain evidence="2 3">R09/05</strain>
    </source>
</reference>
<evidence type="ECO:0000259" key="1">
    <source>
        <dbReference type="Pfam" id="PF01425"/>
    </source>
</evidence>
<dbReference type="PANTHER" id="PTHR46310">
    <property type="entry name" value="AMIDASE 1"/>
    <property type="match status" value="1"/>
</dbReference>
<dbReference type="STRING" id="78410.A0A0P7BY32"/>
<keyword evidence="3" id="KW-1185">Reference proteome</keyword>
<dbReference type="Gene3D" id="3.90.1300.10">
    <property type="entry name" value="Amidase signature (AS) domain"/>
    <property type="match status" value="1"/>
</dbReference>
<gene>
    <name evidence="2" type="ORF">AK830_g410</name>
</gene>
<evidence type="ECO:0000313" key="3">
    <source>
        <dbReference type="Proteomes" id="UP000050424"/>
    </source>
</evidence>
<dbReference type="InterPro" id="IPR023631">
    <property type="entry name" value="Amidase_dom"/>
</dbReference>
<dbReference type="PANTHER" id="PTHR46310:SF7">
    <property type="entry name" value="AMIDASE 1"/>
    <property type="match status" value="1"/>
</dbReference>
<sequence>MTKNIAIPPRLYSTPTDEKPLAGLRLGVKDIYHVNGVATSGGNRACFYLYGAQNNTAPAIQLFIDLGAVLVGKMGTVQFANGDRVTADWVGLHALFNPRGDGYQNPSGTSTGPGCGVGAYNWLDLAVGSDTGGSMRGPAGASGIFGNRPSTGKISLDHVISLSPVSDSAGIFARTGALWALATKAWYPDFHSNYTPYPGVIYRSATSGAWSFSDNPAVLKLVNSFYKRLKDFL</sequence>
<proteinExistence type="predicted"/>
<dbReference type="Proteomes" id="UP000050424">
    <property type="component" value="Unassembled WGS sequence"/>
</dbReference>
<dbReference type="SUPFAM" id="SSF75304">
    <property type="entry name" value="Amidase signature (AS) enzymes"/>
    <property type="match status" value="1"/>
</dbReference>
<dbReference type="AlphaFoldDB" id="A0A0P7BY32"/>
<dbReference type="OrthoDB" id="5423360at2759"/>
<evidence type="ECO:0000313" key="2">
    <source>
        <dbReference type="EMBL" id="KPM46032.1"/>
    </source>
</evidence>
<dbReference type="InterPro" id="IPR036928">
    <property type="entry name" value="AS_sf"/>
</dbReference>
<name>A0A0P7BY32_9HYPO</name>
<organism evidence="2 3">
    <name type="scientific">Neonectria ditissima</name>
    <dbReference type="NCBI Taxonomy" id="78410"/>
    <lineage>
        <taxon>Eukaryota</taxon>
        <taxon>Fungi</taxon>
        <taxon>Dikarya</taxon>
        <taxon>Ascomycota</taxon>
        <taxon>Pezizomycotina</taxon>
        <taxon>Sordariomycetes</taxon>
        <taxon>Hypocreomycetidae</taxon>
        <taxon>Hypocreales</taxon>
        <taxon>Nectriaceae</taxon>
        <taxon>Neonectria</taxon>
    </lineage>
</organism>
<dbReference type="EMBL" id="LKCW01000003">
    <property type="protein sequence ID" value="KPM46032.1"/>
    <property type="molecule type" value="Genomic_DNA"/>
</dbReference>
<comment type="caution">
    <text evidence="2">The sequence shown here is derived from an EMBL/GenBank/DDBJ whole genome shotgun (WGS) entry which is preliminary data.</text>
</comment>
<feature type="domain" description="Amidase" evidence="1">
    <location>
        <begin position="17"/>
        <end position="183"/>
    </location>
</feature>
<protein>
    <recommendedName>
        <fullName evidence="1">Amidase domain-containing protein</fullName>
    </recommendedName>
</protein>